<dbReference type="GeneID" id="28970525"/>
<keyword evidence="4" id="KW-1185">Reference proteome</keyword>
<organism evidence="2">
    <name type="scientific">Kwoniella dejecticola CBS 10117</name>
    <dbReference type="NCBI Taxonomy" id="1296121"/>
    <lineage>
        <taxon>Eukaryota</taxon>
        <taxon>Fungi</taxon>
        <taxon>Dikarya</taxon>
        <taxon>Basidiomycota</taxon>
        <taxon>Agaricomycotina</taxon>
        <taxon>Tremellomycetes</taxon>
        <taxon>Tremellales</taxon>
        <taxon>Cryptococcaceae</taxon>
        <taxon>Kwoniella</taxon>
    </lineage>
</organism>
<dbReference type="EMBL" id="KI894034">
    <property type="protein sequence ID" value="OBR83263.1"/>
    <property type="molecule type" value="Genomic_DNA"/>
</dbReference>
<name>A0A1A5ZZN7_9TREE</name>
<feature type="compositionally biased region" description="Acidic residues" evidence="1">
    <location>
        <begin position="691"/>
        <end position="701"/>
    </location>
</feature>
<feature type="compositionally biased region" description="Basic and acidic residues" evidence="1">
    <location>
        <begin position="13"/>
        <end position="26"/>
    </location>
</feature>
<feature type="compositionally biased region" description="Low complexity" evidence="1">
    <location>
        <begin position="478"/>
        <end position="494"/>
    </location>
</feature>
<evidence type="ECO:0000313" key="4">
    <source>
        <dbReference type="Proteomes" id="UP000078595"/>
    </source>
</evidence>
<dbReference type="RefSeq" id="XP_018261105.1">
    <property type="nucleotide sequence ID" value="XM_018410102.1"/>
</dbReference>
<feature type="compositionally biased region" description="Basic and acidic residues" evidence="1">
    <location>
        <begin position="667"/>
        <end position="690"/>
    </location>
</feature>
<evidence type="ECO:0000313" key="3">
    <source>
        <dbReference type="EMBL" id="WWC64808.1"/>
    </source>
</evidence>
<dbReference type="KEGG" id="kdj:28970525"/>
<dbReference type="EMBL" id="CP144538">
    <property type="protein sequence ID" value="WWC64808.1"/>
    <property type="molecule type" value="Genomic_DNA"/>
</dbReference>
<feature type="compositionally biased region" description="Basic residues" evidence="1">
    <location>
        <begin position="467"/>
        <end position="477"/>
    </location>
</feature>
<feature type="region of interest" description="Disordered" evidence="1">
    <location>
        <begin position="1"/>
        <end position="70"/>
    </location>
</feature>
<feature type="compositionally biased region" description="Basic residues" evidence="1">
    <location>
        <begin position="432"/>
        <end position="460"/>
    </location>
</feature>
<dbReference type="AlphaFoldDB" id="A0A1A5ZZN7"/>
<feature type="compositionally biased region" description="Basic and acidic residues" evidence="1">
    <location>
        <begin position="702"/>
        <end position="715"/>
    </location>
</feature>
<evidence type="ECO:0000313" key="2">
    <source>
        <dbReference type="EMBL" id="OBR83263.1"/>
    </source>
</evidence>
<sequence length="749" mass="85431">MSRLAAFHTLSQVDKESKLPRNRDPPLPKLFNRQRDFVPSNSSILQATRRKSSQEKERDSTQQMGLSMHSRTRLKQGHIGNGYVAQRRPATLSSQMAGSVPAWLKDAADRSDTRGLMSGWLRKTEIERGLRPKPDDRYEEAPPRNYYDMDEMGHEGSDHRGYTVNLAYPPSYQPRGPPATLQPMQYRQNYEYAQPIYYGLNLPSQHQNTYAPMISSGHPHNAQPPPIQVMYPSHDRHADVQSYQNPFNGYIPDATSTPQRHLNGLHMHSQLSSGSSSQQLFYPPRQPSKNQDPTPYRDPDQGNIEFLPDASLAEIPTMNPIPSHQVRQIYQDLRPSPRHISDVPPPILRRPHDDILRLRQAQRQEALAARKLDKQVIADLERMVDQDADIVVARQGQRDHELTDSDRSADYTSESTISEGYHRQARGSARSGRSHQRVHSPLHPDHRRARSKSRKRRRSSRSTYIPHRGHSRRKRARYSASRYSLTDDSSPTSTSDDEYDTDEDGNMETDQYMNESVSGQQATTFVTTEDLFAPGEDMEDGIRRRRVSRPTQPLSALAENVVIPLDLRSNVSGTTSKRRGGRKSSQHPGAAQMNGSAKQRTNPFIARKRPRYLSPTNAEAPEDIQGFSDEDLSMDMEEDDQVEMDQSYSQAVVNDKAAKMTLNMDGDMERKKGAERRWLSKFDERERLSTVDEEEEGEEGEKDQQDHETNAKDGLPHNVASARTQEEEEQAKFWGDGGELGFKVWRDVY</sequence>
<feature type="compositionally biased region" description="Low complexity" evidence="1">
    <location>
        <begin position="269"/>
        <end position="280"/>
    </location>
</feature>
<evidence type="ECO:0000256" key="1">
    <source>
        <dbReference type="SAM" id="MobiDB-lite"/>
    </source>
</evidence>
<feature type="compositionally biased region" description="Basic and acidic residues" evidence="1">
    <location>
        <begin position="396"/>
        <end position="409"/>
    </location>
</feature>
<feature type="region of interest" description="Disordered" evidence="1">
    <location>
        <begin position="395"/>
        <end position="509"/>
    </location>
</feature>
<feature type="compositionally biased region" description="Polar residues" evidence="1">
    <location>
        <begin position="593"/>
        <end position="602"/>
    </location>
</feature>
<feature type="region of interest" description="Disordered" evidence="1">
    <location>
        <begin position="569"/>
        <end position="623"/>
    </location>
</feature>
<dbReference type="OrthoDB" id="10636046at2759"/>
<reference evidence="2" key="1">
    <citation type="submission" date="2013-07" db="EMBL/GenBank/DDBJ databases">
        <title>The Genome Sequence of Cryptococcus dejecticola CBS10117.</title>
        <authorList>
            <consortium name="The Broad Institute Genome Sequencing Platform"/>
            <person name="Cuomo C."/>
            <person name="Litvintseva A."/>
            <person name="Chen Y."/>
            <person name="Heitman J."/>
            <person name="Sun S."/>
            <person name="Springer D."/>
            <person name="Dromer F."/>
            <person name="Young S.K."/>
            <person name="Zeng Q."/>
            <person name="Gargeya S."/>
            <person name="Fitzgerald M."/>
            <person name="Abouelleil A."/>
            <person name="Alvarado L."/>
            <person name="Berlin A.M."/>
            <person name="Chapman S.B."/>
            <person name="Dewar J."/>
            <person name="Goldberg J."/>
            <person name="Griggs A."/>
            <person name="Gujja S."/>
            <person name="Hansen M."/>
            <person name="Howarth C."/>
            <person name="Imamovic A."/>
            <person name="Larimer J."/>
            <person name="McCowan C."/>
            <person name="Murphy C."/>
            <person name="Pearson M."/>
            <person name="Priest M."/>
            <person name="Roberts A."/>
            <person name="Saif S."/>
            <person name="Shea T."/>
            <person name="Sykes S."/>
            <person name="Wortman J."/>
            <person name="Nusbaum C."/>
            <person name="Birren B."/>
        </authorList>
    </citation>
    <scope>NUCLEOTIDE SEQUENCE [LARGE SCALE GENOMIC DNA]</scope>
    <source>
        <strain evidence="2">CBS 10117</strain>
    </source>
</reference>
<reference evidence="3" key="3">
    <citation type="submission" date="2024-02" db="EMBL/GenBank/DDBJ databases">
        <title>Comparative genomics of Cryptococcus and Kwoniella reveals pathogenesis evolution and contrasting modes of karyotype evolution via chromosome fusion or intercentromeric recombination.</title>
        <authorList>
            <person name="Coelho M.A."/>
            <person name="David-Palma M."/>
            <person name="Shea T."/>
            <person name="Bowers K."/>
            <person name="McGinley-Smith S."/>
            <person name="Mohammad A.W."/>
            <person name="Gnirke A."/>
            <person name="Yurkov A.M."/>
            <person name="Nowrousian M."/>
            <person name="Sun S."/>
            <person name="Cuomo C.A."/>
            <person name="Heitman J."/>
        </authorList>
    </citation>
    <scope>NUCLEOTIDE SEQUENCE</scope>
    <source>
        <strain evidence="3">CBS 10117</strain>
    </source>
</reference>
<accession>A0A1A5ZZN7</accession>
<gene>
    <name evidence="2" type="ORF">I303_06826</name>
    <name evidence="3" type="ORF">I303_107422</name>
</gene>
<dbReference type="Proteomes" id="UP000078595">
    <property type="component" value="Chromosome 9"/>
</dbReference>
<proteinExistence type="predicted"/>
<feature type="compositionally biased region" description="Basic residues" evidence="1">
    <location>
        <begin position="576"/>
        <end position="585"/>
    </location>
</feature>
<feature type="compositionally biased region" description="Acidic residues" evidence="1">
    <location>
        <begin position="495"/>
        <end position="507"/>
    </location>
</feature>
<dbReference type="VEuPathDB" id="FungiDB:I303_06826"/>
<protein>
    <submittedName>
        <fullName evidence="2">Uncharacterized protein</fullName>
    </submittedName>
</protein>
<feature type="region of interest" description="Disordered" evidence="1">
    <location>
        <begin position="239"/>
        <end position="302"/>
    </location>
</feature>
<feature type="region of interest" description="Disordered" evidence="1">
    <location>
        <begin position="663"/>
        <end position="736"/>
    </location>
</feature>
<reference evidence="3" key="2">
    <citation type="submission" date="2013-07" db="EMBL/GenBank/DDBJ databases">
        <authorList>
            <consortium name="The Broad Institute Genome Sequencing Platform"/>
            <person name="Cuomo C."/>
            <person name="Litvintseva A."/>
            <person name="Chen Y."/>
            <person name="Heitman J."/>
            <person name="Sun S."/>
            <person name="Springer D."/>
            <person name="Dromer F."/>
            <person name="Young S.K."/>
            <person name="Zeng Q."/>
            <person name="Gargeya S."/>
            <person name="Fitzgerald M."/>
            <person name="Abouelleil A."/>
            <person name="Alvarado L."/>
            <person name="Berlin A.M."/>
            <person name="Chapman S.B."/>
            <person name="Dewar J."/>
            <person name="Goldberg J."/>
            <person name="Griggs A."/>
            <person name="Gujja S."/>
            <person name="Hansen M."/>
            <person name="Howarth C."/>
            <person name="Imamovic A."/>
            <person name="Larimer J."/>
            <person name="McCowan C."/>
            <person name="Murphy C."/>
            <person name="Pearson M."/>
            <person name="Priest M."/>
            <person name="Roberts A."/>
            <person name="Saif S."/>
            <person name="Shea T."/>
            <person name="Sykes S."/>
            <person name="Wortman J."/>
            <person name="Nusbaum C."/>
            <person name="Birren B."/>
        </authorList>
    </citation>
    <scope>NUCLEOTIDE SEQUENCE</scope>
    <source>
        <strain evidence="3">CBS 10117</strain>
    </source>
</reference>